<dbReference type="AlphaFoldDB" id="A0A2V2VCL5"/>
<dbReference type="VEuPathDB" id="TriTrypDB:TcCL_NonESM01719"/>
<sequence length="339" mass="39870">MLRLSFFHRKSRHQNVLRRGRPHMQKYRELNRWQRQAQGISKWDQSQSHRPLPYVERFNPEGVGVTRGTSAFAWQWWHTQQPWLPNVAPPDHTGRKIPNTSGTTEETAKPPAWDEEFTSVVLSMTDSEIREYLLDKLTDVIFAETQRDGYELRRLDFEGNPLTELPERRIIESFVFEEETLRERVIYQVVEGVFRLSPTSAERRELRSVETIIDYVLTHVSAARPDSRPRVTPAALAVMQQCPLQPELGFVHALPVDSRDEILQEWERMHHLDWQFGKAVYVPRSREETRGNLTWLREERHNAERVEFMKRVASGEAKAEHMRRIAEAACTERPETMHG</sequence>
<dbReference type="VEuPathDB" id="TriTrypDB:C3747_109g121"/>
<dbReference type="VEuPathDB" id="TriTrypDB:BCY84_11682"/>
<dbReference type="VEuPathDB" id="TriTrypDB:TcG_06424"/>
<proteinExistence type="predicted"/>
<protein>
    <submittedName>
        <fullName evidence="1">Uncharacterized protein</fullName>
    </submittedName>
</protein>
<organism evidence="1 2">
    <name type="scientific">Trypanosoma cruzi</name>
    <dbReference type="NCBI Taxonomy" id="5693"/>
    <lineage>
        <taxon>Eukaryota</taxon>
        <taxon>Discoba</taxon>
        <taxon>Euglenozoa</taxon>
        <taxon>Kinetoplastea</taxon>
        <taxon>Metakinetoplastina</taxon>
        <taxon>Trypanosomatida</taxon>
        <taxon>Trypanosomatidae</taxon>
        <taxon>Trypanosoma</taxon>
        <taxon>Schizotrypanum</taxon>
    </lineage>
</organism>
<name>A0A2V2VCL5_TRYCR</name>
<evidence type="ECO:0000313" key="2">
    <source>
        <dbReference type="Proteomes" id="UP000246121"/>
    </source>
</evidence>
<dbReference type="VEuPathDB" id="TriTrypDB:Tc_MARK_7172"/>
<gene>
    <name evidence="1" type="ORF">C4B63_40g98</name>
</gene>
<reference evidence="1 2" key="1">
    <citation type="journal article" date="2018" name="Microb. Genom.">
        <title>Expanding an expanded genome: long-read sequencing of Trypanosoma cruzi.</title>
        <authorList>
            <person name="Berna L."/>
            <person name="Rodriguez M."/>
            <person name="Chiribao M.L."/>
            <person name="Parodi-Talice A."/>
            <person name="Pita S."/>
            <person name="Rijo G."/>
            <person name="Alvarez-Valin F."/>
            <person name="Robello C."/>
        </authorList>
    </citation>
    <scope>NUCLEOTIDE SEQUENCE [LARGE SCALE GENOMIC DNA]</scope>
    <source>
        <strain evidence="1 2">Dm28c</strain>
    </source>
</reference>
<dbReference type="VEuPathDB" id="TriTrypDB:C4B63_40g98"/>
<dbReference type="VEuPathDB" id="TriTrypDB:TcBrA4_0025690"/>
<dbReference type="VEuPathDB" id="TriTrypDB:TcCLB.510285.110"/>
<dbReference type="VEuPathDB" id="TriTrypDB:ECC02_008699"/>
<dbReference type="VEuPathDB" id="TriTrypDB:TcCLB.504827.120"/>
<dbReference type="Proteomes" id="UP000246121">
    <property type="component" value="Unassembled WGS sequence"/>
</dbReference>
<dbReference type="EMBL" id="PRFA01000040">
    <property type="protein sequence ID" value="PWU92043.1"/>
    <property type="molecule type" value="Genomic_DNA"/>
</dbReference>
<dbReference type="VEuPathDB" id="TriTrypDB:TCSYLVIO_008273"/>
<comment type="caution">
    <text evidence="1">The sequence shown here is derived from an EMBL/GenBank/DDBJ whole genome shotgun (WGS) entry which is preliminary data.</text>
</comment>
<evidence type="ECO:0000313" key="1">
    <source>
        <dbReference type="EMBL" id="PWU92043.1"/>
    </source>
</evidence>
<dbReference type="VEuPathDB" id="TriTrypDB:TCDM_02211"/>
<accession>A0A2V2VCL5</accession>